<dbReference type="EMBL" id="CM004394">
    <property type="protein sequence ID" value="OAY43412.1"/>
    <property type="molecule type" value="Genomic_DNA"/>
</dbReference>
<sequence>MLNTKMRRQEEEEEEEEEKRLIISNCKVIEYLQPLMSKELLFKFPDNSAYDFDYTQSSIWSPLVPRIHNPMDFDLVTPRKLTFGIGFQSDNNKINTSGSKKVTSSIKKNLTMKMKKKKKMMMNRVKASDFSPTPIKGACGLFTAKGWGKLLKAASKHFKKKKKDPTSHVKLSNYLTDLGK</sequence>
<dbReference type="OMA" id="MCRELLC"/>
<accession>A0A2C9VFB4</accession>
<dbReference type="Proteomes" id="UP000091857">
    <property type="component" value="Chromosome 8"/>
</dbReference>
<dbReference type="OrthoDB" id="1678883at2759"/>
<keyword evidence="2" id="KW-1185">Reference proteome</keyword>
<evidence type="ECO:0000313" key="2">
    <source>
        <dbReference type="Proteomes" id="UP000091857"/>
    </source>
</evidence>
<proteinExistence type="predicted"/>
<dbReference type="PANTHER" id="PTHR34287:SF4">
    <property type="entry name" value="OS04G0504200 PROTEIN"/>
    <property type="match status" value="1"/>
</dbReference>
<comment type="caution">
    <text evidence="1">The sequence shown here is derived from an EMBL/GenBank/DDBJ whole genome shotgun (WGS) entry which is preliminary data.</text>
</comment>
<dbReference type="PANTHER" id="PTHR34287">
    <property type="entry name" value="OS06G0551500 PROTEIN-RELATED"/>
    <property type="match status" value="1"/>
</dbReference>
<organism evidence="1 2">
    <name type="scientific">Manihot esculenta</name>
    <name type="common">Cassava</name>
    <name type="synonym">Jatropha manihot</name>
    <dbReference type="NCBI Taxonomy" id="3983"/>
    <lineage>
        <taxon>Eukaryota</taxon>
        <taxon>Viridiplantae</taxon>
        <taxon>Streptophyta</taxon>
        <taxon>Embryophyta</taxon>
        <taxon>Tracheophyta</taxon>
        <taxon>Spermatophyta</taxon>
        <taxon>Magnoliopsida</taxon>
        <taxon>eudicotyledons</taxon>
        <taxon>Gunneridae</taxon>
        <taxon>Pentapetalae</taxon>
        <taxon>rosids</taxon>
        <taxon>fabids</taxon>
        <taxon>Malpighiales</taxon>
        <taxon>Euphorbiaceae</taxon>
        <taxon>Crotonoideae</taxon>
        <taxon>Manihoteae</taxon>
        <taxon>Manihot</taxon>
    </lineage>
</organism>
<dbReference type="STRING" id="3983.A0A2C9VFB4"/>
<reference evidence="2" key="1">
    <citation type="journal article" date="2016" name="Nat. Biotechnol.">
        <title>Sequencing wild and cultivated cassava and related species reveals extensive interspecific hybridization and genetic diversity.</title>
        <authorList>
            <person name="Bredeson J.V."/>
            <person name="Lyons J.B."/>
            <person name="Prochnik S.E."/>
            <person name="Wu G.A."/>
            <person name="Ha C.M."/>
            <person name="Edsinger-Gonzales E."/>
            <person name="Grimwood J."/>
            <person name="Schmutz J."/>
            <person name="Rabbi I.Y."/>
            <person name="Egesi C."/>
            <person name="Nauluvula P."/>
            <person name="Lebot V."/>
            <person name="Ndunguru J."/>
            <person name="Mkamilo G."/>
            <person name="Bart R.S."/>
            <person name="Setter T.L."/>
            <person name="Gleadow R.M."/>
            <person name="Kulakow P."/>
            <person name="Ferguson M.E."/>
            <person name="Rounsley S."/>
            <person name="Rokhsar D.S."/>
        </authorList>
    </citation>
    <scope>NUCLEOTIDE SEQUENCE [LARGE SCALE GENOMIC DNA]</scope>
    <source>
        <strain evidence="2">cv. AM560-2</strain>
    </source>
</reference>
<protein>
    <submittedName>
        <fullName evidence="1">Uncharacterized protein</fullName>
    </submittedName>
</protein>
<dbReference type="AlphaFoldDB" id="A0A2C9VFB4"/>
<gene>
    <name evidence="1" type="ORF">MANES_08G068100v8</name>
</gene>
<name>A0A2C9VFB4_MANES</name>
<evidence type="ECO:0000313" key="1">
    <source>
        <dbReference type="EMBL" id="OAY43412.1"/>
    </source>
</evidence>
<dbReference type="Gramene" id="Manes.08G068100.1.v8.1">
    <property type="protein sequence ID" value="Manes.08G068100.1.v8.1.CDS"/>
    <property type="gene ID" value="Manes.08G068100.v8.1"/>
</dbReference>